<dbReference type="SUPFAM" id="SSF55874">
    <property type="entry name" value="ATPase domain of HSP90 chaperone/DNA topoisomerase II/histidine kinase"/>
    <property type="match status" value="1"/>
</dbReference>
<accession>A0A7K0CDG2</accession>
<dbReference type="Proteomes" id="UP000466345">
    <property type="component" value="Unassembled WGS sequence"/>
</dbReference>
<dbReference type="GO" id="GO:0000160">
    <property type="term" value="P:phosphorelay signal transduction system"/>
    <property type="evidence" value="ECO:0007669"/>
    <property type="project" value="TreeGrafter"/>
</dbReference>
<dbReference type="GO" id="GO:0004673">
    <property type="term" value="F:protein histidine kinase activity"/>
    <property type="evidence" value="ECO:0007669"/>
    <property type="project" value="UniProtKB-EC"/>
</dbReference>
<comment type="catalytic activity">
    <reaction evidence="1">
        <text>ATP + protein L-histidine = ADP + protein N-phospho-L-histidine.</text>
        <dbReference type="EC" id="2.7.13.3"/>
    </reaction>
</comment>
<organism evidence="8 9">
    <name type="scientific">Streptomyces smaragdinus</name>
    <dbReference type="NCBI Taxonomy" id="2585196"/>
    <lineage>
        <taxon>Bacteria</taxon>
        <taxon>Bacillati</taxon>
        <taxon>Actinomycetota</taxon>
        <taxon>Actinomycetes</taxon>
        <taxon>Kitasatosporales</taxon>
        <taxon>Streptomycetaceae</taxon>
        <taxon>Streptomyces</taxon>
    </lineage>
</organism>
<evidence type="ECO:0000259" key="7">
    <source>
        <dbReference type="SMART" id="SM00387"/>
    </source>
</evidence>
<feature type="compositionally biased region" description="Low complexity" evidence="6">
    <location>
        <begin position="345"/>
        <end position="358"/>
    </location>
</feature>
<feature type="region of interest" description="Disordered" evidence="6">
    <location>
        <begin position="292"/>
        <end position="404"/>
    </location>
</feature>
<evidence type="ECO:0000256" key="1">
    <source>
        <dbReference type="ARBA" id="ARBA00000085"/>
    </source>
</evidence>
<sequence>MDQAIVTAASAVAVAVASLLWVRRLRRQLRAARIDAARCRSVAEEHAVRTRAAEERAAAAREDTAYEREQRDAVLAAFETVAGNVHAMATVQLQTLDGIEQQLTDPELMGEVMRADHAAAQMIRKAQTLLVMCGIWPARRESQPVSLFDIVRGAQSRILEYGRIEVHGGQQLHVAAPAAEGLMHAVAELLENATDFSPSSAPVAVSIREVGAGAVVQIDDAGLGMPSDVLEQALARLRGRQRLVDLGAMPKLGLASVGRWSRELGFSVELSDGSAHGGTRATLFVPHGLLTEGAGAEPDDVVEEEPAEVISAPARADGETSLPRRRSRRRPGEETGEHRRPVVPAPAAATADWSPQAARASVAGVLAGTERGRARVRQARDQADRTAHEFPPERPRGHTEEGPR</sequence>
<dbReference type="PANTHER" id="PTHR45436:SF5">
    <property type="entry name" value="SENSOR HISTIDINE KINASE TRCS"/>
    <property type="match status" value="1"/>
</dbReference>
<evidence type="ECO:0000313" key="9">
    <source>
        <dbReference type="Proteomes" id="UP000466345"/>
    </source>
</evidence>
<feature type="compositionally biased region" description="Basic and acidic residues" evidence="6">
    <location>
        <begin position="370"/>
        <end position="404"/>
    </location>
</feature>
<evidence type="ECO:0000313" key="8">
    <source>
        <dbReference type="EMBL" id="MQY11509.1"/>
    </source>
</evidence>
<keyword evidence="3" id="KW-0597">Phosphoprotein</keyword>
<reference evidence="8 9" key="1">
    <citation type="submission" date="2019-10" db="EMBL/GenBank/DDBJ databases">
        <title>Streptomyces smaragdinus sp. nov. and Streptomyces fabii sp. nov., isolated from the gut of fungus growing-termite Macrotermes natalensis.</title>
        <authorList>
            <person name="Schwitalla J."/>
            <person name="Benndorf R."/>
            <person name="Martin K."/>
            <person name="De Beer W."/>
            <person name="Kaster A.-K."/>
            <person name="Vollmers J."/>
            <person name="Poulsen M."/>
            <person name="Beemelmanns C."/>
        </authorList>
    </citation>
    <scope>NUCLEOTIDE SEQUENCE [LARGE SCALE GENOMIC DNA]</scope>
    <source>
        <strain evidence="8 9">RB5</strain>
    </source>
</reference>
<evidence type="ECO:0000256" key="3">
    <source>
        <dbReference type="ARBA" id="ARBA00022553"/>
    </source>
</evidence>
<dbReference type="SMART" id="SM00387">
    <property type="entry name" value="HATPase_c"/>
    <property type="match status" value="1"/>
</dbReference>
<dbReference type="GO" id="GO:0005886">
    <property type="term" value="C:plasma membrane"/>
    <property type="evidence" value="ECO:0007669"/>
    <property type="project" value="TreeGrafter"/>
</dbReference>
<dbReference type="Pfam" id="PF02518">
    <property type="entry name" value="HATPase_c"/>
    <property type="match status" value="1"/>
</dbReference>
<feature type="compositionally biased region" description="Basic and acidic residues" evidence="6">
    <location>
        <begin position="330"/>
        <end position="340"/>
    </location>
</feature>
<evidence type="ECO:0000256" key="4">
    <source>
        <dbReference type="ARBA" id="ARBA00022679"/>
    </source>
</evidence>
<keyword evidence="9" id="KW-1185">Reference proteome</keyword>
<dbReference type="PANTHER" id="PTHR45436">
    <property type="entry name" value="SENSOR HISTIDINE KINASE YKOH"/>
    <property type="match status" value="1"/>
</dbReference>
<evidence type="ECO:0000256" key="6">
    <source>
        <dbReference type="SAM" id="MobiDB-lite"/>
    </source>
</evidence>
<keyword evidence="5" id="KW-0418">Kinase</keyword>
<keyword evidence="4" id="KW-0808">Transferase</keyword>
<dbReference type="Gene3D" id="3.30.565.10">
    <property type="entry name" value="Histidine kinase-like ATPase, C-terminal domain"/>
    <property type="match status" value="1"/>
</dbReference>
<dbReference type="AlphaFoldDB" id="A0A7K0CDG2"/>
<gene>
    <name evidence="8" type="ORF">SRB5_16280</name>
</gene>
<feature type="compositionally biased region" description="Acidic residues" evidence="6">
    <location>
        <begin position="297"/>
        <end position="307"/>
    </location>
</feature>
<dbReference type="OrthoDB" id="3357461at2"/>
<dbReference type="EMBL" id="WEGJ01000003">
    <property type="protein sequence ID" value="MQY11509.1"/>
    <property type="molecule type" value="Genomic_DNA"/>
</dbReference>
<dbReference type="InterPro" id="IPR003594">
    <property type="entry name" value="HATPase_dom"/>
</dbReference>
<dbReference type="EC" id="2.7.13.3" evidence="2"/>
<comment type="caution">
    <text evidence="8">The sequence shown here is derived from an EMBL/GenBank/DDBJ whole genome shotgun (WGS) entry which is preliminary data.</text>
</comment>
<evidence type="ECO:0000256" key="5">
    <source>
        <dbReference type="ARBA" id="ARBA00022777"/>
    </source>
</evidence>
<feature type="domain" description="Histidine kinase/HSP90-like ATPase" evidence="7">
    <location>
        <begin position="177"/>
        <end position="289"/>
    </location>
</feature>
<proteinExistence type="predicted"/>
<dbReference type="InterPro" id="IPR050428">
    <property type="entry name" value="TCS_sensor_his_kinase"/>
</dbReference>
<protein>
    <recommendedName>
        <fullName evidence="2">histidine kinase</fullName>
        <ecNumber evidence="2">2.7.13.3</ecNumber>
    </recommendedName>
</protein>
<dbReference type="InterPro" id="IPR036890">
    <property type="entry name" value="HATPase_C_sf"/>
</dbReference>
<name>A0A7K0CDG2_9ACTN</name>
<dbReference type="RefSeq" id="WP_153450749.1">
    <property type="nucleotide sequence ID" value="NZ_WEGJ01000003.1"/>
</dbReference>
<evidence type="ECO:0000256" key="2">
    <source>
        <dbReference type="ARBA" id="ARBA00012438"/>
    </source>
</evidence>